<name>A0AAD4W833_PRUDU</name>
<organism evidence="1 2">
    <name type="scientific">Prunus dulcis</name>
    <name type="common">Almond</name>
    <name type="synonym">Amygdalus dulcis</name>
    <dbReference type="NCBI Taxonomy" id="3755"/>
    <lineage>
        <taxon>Eukaryota</taxon>
        <taxon>Viridiplantae</taxon>
        <taxon>Streptophyta</taxon>
        <taxon>Embryophyta</taxon>
        <taxon>Tracheophyta</taxon>
        <taxon>Spermatophyta</taxon>
        <taxon>Magnoliopsida</taxon>
        <taxon>eudicotyledons</taxon>
        <taxon>Gunneridae</taxon>
        <taxon>Pentapetalae</taxon>
        <taxon>rosids</taxon>
        <taxon>fabids</taxon>
        <taxon>Rosales</taxon>
        <taxon>Rosaceae</taxon>
        <taxon>Amygdaloideae</taxon>
        <taxon>Amygdaleae</taxon>
        <taxon>Prunus</taxon>
    </lineage>
</organism>
<reference evidence="1 2" key="1">
    <citation type="journal article" date="2022" name="G3 (Bethesda)">
        <title>Whole-genome sequence and methylome profiling of the almond [Prunus dulcis (Mill.) D.A. Webb] cultivar 'Nonpareil'.</title>
        <authorList>
            <person name="D'Amico-Willman K.M."/>
            <person name="Ouma W.Z."/>
            <person name="Meulia T."/>
            <person name="Sideli G.M."/>
            <person name="Gradziel T.M."/>
            <person name="Fresnedo-Ramirez J."/>
        </authorList>
    </citation>
    <scope>NUCLEOTIDE SEQUENCE [LARGE SCALE GENOMIC DNA]</scope>
    <source>
        <strain evidence="1">Clone GOH B32 T37-40</strain>
    </source>
</reference>
<accession>A0AAD4W833</accession>
<dbReference type="EMBL" id="JAJFAZ020000003">
    <property type="protein sequence ID" value="KAI5337232.1"/>
    <property type="molecule type" value="Genomic_DNA"/>
</dbReference>
<evidence type="ECO:0000313" key="2">
    <source>
        <dbReference type="Proteomes" id="UP001054821"/>
    </source>
</evidence>
<protein>
    <submittedName>
        <fullName evidence="1">Uncharacterized protein</fullName>
    </submittedName>
</protein>
<dbReference type="Proteomes" id="UP001054821">
    <property type="component" value="Chromosome 3"/>
</dbReference>
<gene>
    <name evidence="1" type="ORF">L3X38_016501</name>
</gene>
<comment type="caution">
    <text evidence="1">The sequence shown here is derived from an EMBL/GenBank/DDBJ whole genome shotgun (WGS) entry which is preliminary data.</text>
</comment>
<keyword evidence="2" id="KW-1185">Reference proteome</keyword>
<sequence length="118" mass="13038">MLHLDIDAGSIAEVTFGIGSSPTKGFSQAFLNNGERANVEAPTMMTQGRHLRKDAMLNVACFPLPTLDDDHSEVFVHYSLHQAPPQKKKRGNKALVIPKRQSMRILQVSPLVFRVSIA</sequence>
<dbReference type="AlphaFoldDB" id="A0AAD4W833"/>
<proteinExistence type="predicted"/>
<evidence type="ECO:0000313" key="1">
    <source>
        <dbReference type="EMBL" id="KAI5337232.1"/>
    </source>
</evidence>